<keyword evidence="2" id="KW-0732">Signal</keyword>
<dbReference type="EMBL" id="CAJHNH020003018">
    <property type="protein sequence ID" value="CAG5128348.1"/>
    <property type="molecule type" value="Genomic_DNA"/>
</dbReference>
<accession>A0A8S3ZJT2</accession>
<keyword evidence="4" id="KW-1185">Reference proteome</keyword>
<evidence type="ECO:0000313" key="4">
    <source>
        <dbReference type="Proteomes" id="UP000678393"/>
    </source>
</evidence>
<evidence type="ECO:0000313" key="3">
    <source>
        <dbReference type="EMBL" id="CAG5128348.1"/>
    </source>
</evidence>
<organism evidence="3 4">
    <name type="scientific">Candidula unifasciata</name>
    <dbReference type="NCBI Taxonomy" id="100452"/>
    <lineage>
        <taxon>Eukaryota</taxon>
        <taxon>Metazoa</taxon>
        <taxon>Spiralia</taxon>
        <taxon>Lophotrochozoa</taxon>
        <taxon>Mollusca</taxon>
        <taxon>Gastropoda</taxon>
        <taxon>Heterobranchia</taxon>
        <taxon>Euthyneura</taxon>
        <taxon>Panpulmonata</taxon>
        <taxon>Eupulmonata</taxon>
        <taxon>Stylommatophora</taxon>
        <taxon>Helicina</taxon>
        <taxon>Helicoidea</taxon>
        <taxon>Geomitridae</taxon>
        <taxon>Candidula</taxon>
    </lineage>
</organism>
<evidence type="ECO:0000256" key="1">
    <source>
        <dbReference type="SAM" id="Phobius"/>
    </source>
</evidence>
<feature type="chain" id="PRO_5035825153" description="Ig-like domain-containing protein" evidence="2">
    <location>
        <begin position="22"/>
        <end position="376"/>
    </location>
</feature>
<sequence length="376" mass="42257">MAKEYFLFTSFEILLLVQTLAFDGIISIGRDTTLGKTGSVSCSYVTAPSEQVLEFFIKPLPLSPGNASDYYYQIPKLGLPTSGSACHNRLSIHVNTSGTPGVTSATMTGTMTISTIRCEDEGRYMCEFSYIARGQMQNNFQTSLPLEVKVLPKFPKLTIETESVHPAQIELWVYEGTKVVAKCCANLGRPGFGSFEWRLYRGEDIEYIDESDKRVSVLQQVPLEPGEPLCSERLEQTFEMQVFRKDQHLVIACFAHNAHFPRASPWVYCEDPAHDMCNQSVQINVIRVYNDEDGYKTQLTYLCIFIAGMFTIVVVKLGALLRRPRKKGLRRKVTKAQTPLIATPPKNEVNNFEETETIIDEEIESRISSLSTSVDA</sequence>
<dbReference type="OrthoDB" id="10028801at2759"/>
<dbReference type="Proteomes" id="UP000678393">
    <property type="component" value="Unassembled WGS sequence"/>
</dbReference>
<feature type="transmembrane region" description="Helical" evidence="1">
    <location>
        <begin position="299"/>
        <end position="321"/>
    </location>
</feature>
<name>A0A8S3ZJT2_9EUPU</name>
<dbReference type="InterPro" id="IPR036179">
    <property type="entry name" value="Ig-like_dom_sf"/>
</dbReference>
<comment type="caution">
    <text evidence="3">The sequence shown here is derived from an EMBL/GenBank/DDBJ whole genome shotgun (WGS) entry which is preliminary data.</text>
</comment>
<keyword evidence="1" id="KW-0812">Transmembrane</keyword>
<dbReference type="Gene3D" id="2.60.40.10">
    <property type="entry name" value="Immunoglobulins"/>
    <property type="match status" value="1"/>
</dbReference>
<reference evidence="3" key="1">
    <citation type="submission" date="2021-04" db="EMBL/GenBank/DDBJ databases">
        <authorList>
            <consortium name="Molecular Ecology Group"/>
        </authorList>
    </citation>
    <scope>NUCLEOTIDE SEQUENCE</scope>
</reference>
<gene>
    <name evidence="3" type="ORF">CUNI_LOCUS13906</name>
</gene>
<protein>
    <recommendedName>
        <fullName evidence="5">Ig-like domain-containing protein</fullName>
    </recommendedName>
</protein>
<dbReference type="AlphaFoldDB" id="A0A8S3ZJT2"/>
<proteinExistence type="predicted"/>
<dbReference type="InterPro" id="IPR013783">
    <property type="entry name" value="Ig-like_fold"/>
</dbReference>
<feature type="signal peptide" evidence="2">
    <location>
        <begin position="1"/>
        <end position="21"/>
    </location>
</feature>
<keyword evidence="1" id="KW-0472">Membrane</keyword>
<keyword evidence="1" id="KW-1133">Transmembrane helix</keyword>
<dbReference type="SUPFAM" id="SSF48726">
    <property type="entry name" value="Immunoglobulin"/>
    <property type="match status" value="1"/>
</dbReference>
<evidence type="ECO:0000256" key="2">
    <source>
        <dbReference type="SAM" id="SignalP"/>
    </source>
</evidence>
<evidence type="ECO:0008006" key="5">
    <source>
        <dbReference type="Google" id="ProtNLM"/>
    </source>
</evidence>